<proteinExistence type="predicted"/>
<sequence>MGTKLAGKSGDVYVANVLLASCETIWTNGTKGVAALDTTYVKVGDGSAKCTLAAIPGTEAVAMYQTIVGGAVNLLTYNHILLWAYSVPTTIAGDYRISLGTAAAAATPLTYVTLPALTANTWKYCHCDDVTSFKMASSTASTIIGLYTWANGAEADVIYLDDIRAAKVIAGINSWNLDYTNDALETTDFVSAGARAYIAGPSSWAGSFSGYKDGAPLSIGSEYGLELAESATTTQMWLGNAIITATHPSTSFDGVVSYSYDFQGTGQLIIAST</sequence>
<accession>A0A6M3L1Y8</accession>
<dbReference type="EMBL" id="MT142700">
    <property type="protein sequence ID" value="QJA87368.1"/>
    <property type="molecule type" value="Genomic_DNA"/>
</dbReference>
<gene>
    <name evidence="1" type="ORF">MM415B03008_0010</name>
</gene>
<organism evidence="1">
    <name type="scientific">viral metagenome</name>
    <dbReference type="NCBI Taxonomy" id="1070528"/>
    <lineage>
        <taxon>unclassified sequences</taxon>
        <taxon>metagenomes</taxon>
        <taxon>organismal metagenomes</taxon>
    </lineage>
</organism>
<reference evidence="1" key="1">
    <citation type="submission" date="2020-03" db="EMBL/GenBank/DDBJ databases">
        <title>The deep terrestrial virosphere.</title>
        <authorList>
            <person name="Holmfeldt K."/>
            <person name="Nilsson E."/>
            <person name="Simone D."/>
            <person name="Lopez-Fernandez M."/>
            <person name="Wu X."/>
            <person name="de Brujin I."/>
            <person name="Lundin D."/>
            <person name="Andersson A."/>
            <person name="Bertilsson S."/>
            <person name="Dopson M."/>
        </authorList>
    </citation>
    <scope>NUCLEOTIDE SEQUENCE</scope>
    <source>
        <strain evidence="1">MM415B03008</strain>
    </source>
</reference>
<dbReference type="AlphaFoldDB" id="A0A6M3L1Y8"/>
<evidence type="ECO:0000313" key="1">
    <source>
        <dbReference type="EMBL" id="QJA87368.1"/>
    </source>
</evidence>
<name>A0A6M3L1Y8_9ZZZZ</name>
<protein>
    <submittedName>
        <fullName evidence="1">Putative structural protein</fullName>
    </submittedName>
</protein>
<dbReference type="PROSITE" id="PS51257">
    <property type="entry name" value="PROKAR_LIPOPROTEIN"/>
    <property type="match status" value="1"/>
</dbReference>